<keyword evidence="2" id="KW-1185">Reference proteome</keyword>
<reference evidence="1 2" key="1">
    <citation type="submission" date="2019-08" db="EMBL/GenBank/DDBJ databases">
        <title>Whole genome sequencing of chitin degrading bacteria Chitinophaga pinensis YS16.</title>
        <authorList>
            <person name="Singh R.P."/>
            <person name="Manchanda G."/>
            <person name="Maurya I.K."/>
            <person name="Joshi N.K."/>
            <person name="Srivastava A.K."/>
        </authorList>
    </citation>
    <scope>NUCLEOTIDE SEQUENCE [LARGE SCALE GENOMIC DNA]</scope>
    <source>
        <strain evidence="1 2">YS-16</strain>
    </source>
</reference>
<dbReference type="OrthoDB" id="1495146at2"/>
<dbReference type="EMBL" id="VOHS01000016">
    <property type="protein sequence ID" value="TWV99430.1"/>
    <property type="molecule type" value="Genomic_DNA"/>
</dbReference>
<dbReference type="AlphaFoldDB" id="A0A5C6LQ43"/>
<dbReference type="RefSeq" id="WP_146306222.1">
    <property type="nucleotide sequence ID" value="NZ_VOHS01000016.1"/>
</dbReference>
<protein>
    <submittedName>
        <fullName evidence="1">Uncharacterized protein</fullName>
    </submittedName>
</protein>
<dbReference type="Proteomes" id="UP000318815">
    <property type="component" value="Unassembled WGS sequence"/>
</dbReference>
<sequence>MDDIELSRMIYEALSEIRRIETALVSMWPLDGRYTRVPFLRFRFKDTGKDDVIYTKLNDIVSAYSGNLQWALFTKDNVLNYFITPRIFADYWLKHGRINMEAVLIEFTEEKYRMIVNAAVEDVPDLAKHLKVSFAD</sequence>
<proteinExistence type="predicted"/>
<comment type="caution">
    <text evidence="1">The sequence shown here is derived from an EMBL/GenBank/DDBJ whole genome shotgun (WGS) entry which is preliminary data.</text>
</comment>
<accession>A0A5C6LQ43</accession>
<gene>
    <name evidence="1" type="ORF">FEF09_16975</name>
</gene>
<organism evidence="1 2">
    <name type="scientific">Chitinophaga pinensis</name>
    <dbReference type="NCBI Taxonomy" id="79329"/>
    <lineage>
        <taxon>Bacteria</taxon>
        <taxon>Pseudomonadati</taxon>
        <taxon>Bacteroidota</taxon>
        <taxon>Chitinophagia</taxon>
        <taxon>Chitinophagales</taxon>
        <taxon>Chitinophagaceae</taxon>
        <taxon>Chitinophaga</taxon>
    </lineage>
</organism>
<name>A0A5C6LQ43_9BACT</name>
<evidence type="ECO:0000313" key="2">
    <source>
        <dbReference type="Proteomes" id="UP000318815"/>
    </source>
</evidence>
<evidence type="ECO:0000313" key="1">
    <source>
        <dbReference type="EMBL" id="TWV99430.1"/>
    </source>
</evidence>